<dbReference type="Pfam" id="PF00098">
    <property type="entry name" value="zf-CCHC"/>
    <property type="match status" value="1"/>
</dbReference>
<feature type="region of interest" description="Disordered" evidence="9">
    <location>
        <begin position="701"/>
        <end position="725"/>
    </location>
</feature>
<proteinExistence type="inferred from homology"/>
<evidence type="ECO:0000256" key="2">
    <source>
        <dbReference type="ARBA" id="ARBA00022664"/>
    </source>
</evidence>
<keyword evidence="8" id="KW-0175">Coiled coil</keyword>
<evidence type="ECO:0000256" key="3">
    <source>
        <dbReference type="ARBA" id="ARBA00022722"/>
    </source>
</evidence>
<comment type="function">
    <text evidence="6">Possesses 5'-&gt;3' exoribonuclease activity. Acts as an endogenous post-transcriptional gene silencing (PTGS) suppressor.</text>
</comment>
<keyword evidence="3 6" id="KW-0540">Nuclease</keyword>
<reference evidence="11 12" key="1">
    <citation type="submission" date="2024-02" db="EMBL/GenBank/DDBJ databases">
        <authorList>
            <person name="Vignale AGUSTIN F."/>
            <person name="Sosa J E."/>
            <person name="Modenutti C."/>
        </authorList>
    </citation>
    <scope>NUCLEOTIDE SEQUENCE [LARGE SCALE GENOMIC DNA]</scope>
</reference>
<evidence type="ECO:0000256" key="6">
    <source>
        <dbReference type="PIRNR" id="PIRNR037239"/>
    </source>
</evidence>
<evidence type="ECO:0000313" key="11">
    <source>
        <dbReference type="EMBL" id="CAK9144909.1"/>
    </source>
</evidence>
<protein>
    <recommendedName>
        <fullName evidence="6">5'-3' exoribonuclease</fullName>
        <ecNumber evidence="6">3.1.13.-</ecNumber>
    </recommendedName>
</protein>
<dbReference type="Proteomes" id="UP001642360">
    <property type="component" value="Unassembled WGS sequence"/>
</dbReference>
<dbReference type="Pfam" id="PF03159">
    <property type="entry name" value="XRN_N"/>
    <property type="match status" value="1"/>
</dbReference>
<dbReference type="CDD" id="cd18673">
    <property type="entry name" value="PIN_XRN1-2-like"/>
    <property type="match status" value="1"/>
</dbReference>
<dbReference type="FunFam" id="3.40.50.12390:FF:000001">
    <property type="entry name" value="5'-3' exoribonuclease"/>
    <property type="match status" value="1"/>
</dbReference>
<dbReference type="EC" id="3.1.13.-" evidence="6"/>
<dbReference type="InterPro" id="IPR041412">
    <property type="entry name" value="Xrn1_helical"/>
</dbReference>
<evidence type="ECO:0000256" key="4">
    <source>
        <dbReference type="ARBA" id="ARBA00022801"/>
    </source>
</evidence>
<accession>A0ABC8RPE1</accession>
<dbReference type="EMBL" id="CAUOFW020001436">
    <property type="protein sequence ID" value="CAK9144909.1"/>
    <property type="molecule type" value="Genomic_DNA"/>
</dbReference>
<dbReference type="PROSITE" id="PS50158">
    <property type="entry name" value="ZF_CCHC"/>
    <property type="match status" value="1"/>
</dbReference>
<dbReference type="SMART" id="SM00343">
    <property type="entry name" value="ZnF_C2HC"/>
    <property type="match status" value="1"/>
</dbReference>
<evidence type="ECO:0000256" key="8">
    <source>
        <dbReference type="SAM" id="Coils"/>
    </source>
</evidence>
<dbReference type="PANTHER" id="PTHR12341:SF74">
    <property type="entry name" value="5'-3' EXORIBONUCLEASE 4"/>
    <property type="match status" value="1"/>
</dbReference>
<keyword evidence="2 6" id="KW-0507">mRNA processing</keyword>
<evidence type="ECO:0000259" key="10">
    <source>
        <dbReference type="PROSITE" id="PS50158"/>
    </source>
</evidence>
<dbReference type="AlphaFoldDB" id="A0ABC8RPE1"/>
<dbReference type="SUPFAM" id="SSF57756">
    <property type="entry name" value="Retrovirus zinc finger-like domains"/>
    <property type="match status" value="1"/>
</dbReference>
<dbReference type="PIRSF" id="PIRSF037239">
    <property type="entry name" value="Exonuclease_Xrn2"/>
    <property type="match status" value="1"/>
</dbReference>
<comment type="similarity">
    <text evidence="1 6">Belongs to the 5'-3' exonuclease family. XRN2/RAT1 subfamily.</text>
</comment>
<dbReference type="InterPro" id="IPR036875">
    <property type="entry name" value="Znf_CCHC_sf"/>
</dbReference>
<keyword evidence="7" id="KW-0863">Zinc-finger</keyword>
<keyword evidence="12" id="KW-1185">Reference proteome</keyword>
<dbReference type="GO" id="GO:0008270">
    <property type="term" value="F:zinc ion binding"/>
    <property type="evidence" value="ECO:0007669"/>
    <property type="project" value="UniProtKB-KW"/>
</dbReference>
<sequence length="931" mass="106246">MQPAPATYDDVFKSMFDYIDHLFSLVRPRKLLYMAIDGVAPRAKMNQQRTRRFRAAKDAAEAEAEEERLRKEFEIERSNLLPKEKPETSDSNVITPGTPFMAVLSVALQYYIQARLNRNSGWQFTKVILSDSNVPGEGEHKIMSYIRLQRNLAGFNPNTRHCLYGLDADLIMLSLATHEVHFSILREVITLPGQQEKCFLCGQVGHLAAECRGGVHAGNANSKVVDDIPIHKKKYQFLNIWVLREYLQYELEIPNPPFKINFERVVDDFVFLCFFVGNDFLPHMPMLEIREGALNLLMSIYRREFAALGGYLTDAGEGLGYRLDKLSFSGCGSGLVQTWVRVSLDRVEQFIQAVAVYEDQIFQKRARVQQMVQHKATYSSASVIGDCAQENNEDIKLKSRREGCEEPLAPIVDKVKLGEPGYKERYYSEKFGLSNPKDIDRVRKDTVLKYVEGLCWVCWYYYQGVCSWLWYYPYHYAPFASDFIDLVDLEITFFPGEPFKPFDQLMGTLPAASASALPEKYRSLMTDPLSPISEFYPSDFEIDMNGKRFAWQGVAKLPFIDEKKLLAETRKLEDTLTVEEQVRNSEMGNLLYVHSLHPLAAQISFCYHHYDRMPPNQNLLWPIKPSASGGMNGFLWLCGRNGQRMVIPSPISGLQDIRANRILNVTFVNPPLHNHIPQPPDGVVMPKKVLRPSDIKPFPLLWHEDNGGRRHQGRDRRQVPGAISGPMLGEAAHRLLKNTLNIKTSQTSYRLVEQTSRNAQGNHVINRTRPAGSSGYEKSFCEDQSYLCGYDNPRGIMRSPRFAISPYELQSNRQNFKAQDRYLHQEQHHKLRNGMSALTLESGVRTRPHAALSPRMPNSGPLPNMNHQFDQNIRTPPPPPSEWINKPAAAYNGIYFRQVETSSAVGNEKQVKMVYQVKSRSPNLSHPEPQG</sequence>
<dbReference type="GO" id="GO:0006397">
    <property type="term" value="P:mRNA processing"/>
    <property type="evidence" value="ECO:0007669"/>
    <property type="project" value="UniProtKB-UniRule"/>
</dbReference>
<comment type="caution">
    <text evidence="11">The sequence shown here is derived from an EMBL/GenBank/DDBJ whole genome shotgun (WGS) entry which is preliminary data.</text>
</comment>
<dbReference type="InterPro" id="IPR004859">
    <property type="entry name" value="Xrn1_N"/>
</dbReference>
<keyword evidence="5 6" id="KW-0269">Exonuclease</keyword>
<evidence type="ECO:0000313" key="12">
    <source>
        <dbReference type="Proteomes" id="UP001642360"/>
    </source>
</evidence>
<evidence type="ECO:0000256" key="9">
    <source>
        <dbReference type="SAM" id="MobiDB-lite"/>
    </source>
</evidence>
<dbReference type="PANTHER" id="PTHR12341">
    <property type="entry name" value="5'-&gt;3' EXORIBONUCLEASE"/>
    <property type="match status" value="1"/>
</dbReference>
<evidence type="ECO:0000256" key="1">
    <source>
        <dbReference type="ARBA" id="ARBA00006994"/>
    </source>
</evidence>
<dbReference type="InterPro" id="IPR001878">
    <property type="entry name" value="Znf_CCHC"/>
</dbReference>
<feature type="domain" description="CCHC-type" evidence="10">
    <location>
        <begin position="197"/>
        <end position="212"/>
    </location>
</feature>
<feature type="coiled-coil region" evidence="8">
    <location>
        <begin position="52"/>
        <end position="79"/>
    </location>
</feature>
<keyword evidence="7" id="KW-0479">Metal-binding</keyword>
<evidence type="ECO:0000256" key="5">
    <source>
        <dbReference type="ARBA" id="ARBA00022839"/>
    </source>
</evidence>
<dbReference type="Gene3D" id="3.40.50.12390">
    <property type="match status" value="2"/>
</dbReference>
<dbReference type="Gene3D" id="1.25.40.1050">
    <property type="match status" value="1"/>
</dbReference>
<dbReference type="InterPro" id="IPR027073">
    <property type="entry name" value="5_3_exoribonuclease"/>
</dbReference>
<dbReference type="FunFam" id="1.25.40.1050:FF:000002">
    <property type="entry name" value="5'-3' exoribonuclease"/>
    <property type="match status" value="1"/>
</dbReference>
<keyword evidence="4 6" id="KW-0378">Hydrolase</keyword>
<gene>
    <name evidence="11" type="ORF">ILEXP_LOCUS12692</name>
</gene>
<dbReference type="InterPro" id="IPR017151">
    <property type="entry name" value="Xrn2/3/4"/>
</dbReference>
<name>A0ABC8RPE1_9AQUA</name>
<dbReference type="Pfam" id="PF17846">
    <property type="entry name" value="XRN_M"/>
    <property type="match status" value="2"/>
</dbReference>
<organism evidence="11 12">
    <name type="scientific">Ilex paraguariensis</name>
    <name type="common">yerba mate</name>
    <dbReference type="NCBI Taxonomy" id="185542"/>
    <lineage>
        <taxon>Eukaryota</taxon>
        <taxon>Viridiplantae</taxon>
        <taxon>Streptophyta</taxon>
        <taxon>Embryophyta</taxon>
        <taxon>Tracheophyta</taxon>
        <taxon>Spermatophyta</taxon>
        <taxon>Magnoliopsida</taxon>
        <taxon>eudicotyledons</taxon>
        <taxon>Gunneridae</taxon>
        <taxon>Pentapetalae</taxon>
        <taxon>asterids</taxon>
        <taxon>campanulids</taxon>
        <taxon>Aquifoliales</taxon>
        <taxon>Aquifoliaceae</taxon>
        <taxon>Ilex</taxon>
    </lineage>
</organism>
<evidence type="ECO:0000256" key="7">
    <source>
        <dbReference type="PROSITE-ProRule" id="PRU00047"/>
    </source>
</evidence>
<keyword evidence="7" id="KW-0862">Zinc</keyword>
<dbReference type="GO" id="GO:0004534">
    <property type="term" value="F:5'-3' RNA exonuclease activity"/>
    <property type="evidence" value="ECO:0007669"/>
    <property type="project" value="UniProtKB-UniRule"/>
</dbReference>